<evidence type="ECO:0000259" key="2">
    <source>
        <dbReference type="Pfam" id="PF01757"/>
    </source>
</evidence>
<dbReference type="Proteomes" id="UP000253235">
    <property type="component" value="Unassembled WGS sequence"/>
</dbReference>
<keyword evidence="4" id="KW-1185">Reference proteome</keyword>
<gene>
    <name evidence="3" type="ORF">DR871_004490</name>
</gene>
<name>A0A482TKL8_9FLAO</name>
<feature type="transmembrane region" description="Helical" evidence="1">
    <location>
        <begin position="79"/>
        <end position="96"/>
    </location>
</feature>
<feature type="transmembrane region" description="Helical" evidence="1">
    <location>
        <begin position="138"/>
        <end position="156"/>
    </location>
</feature>
<protein>
    <submittedName>
        <fullName evidence="3">Acyltransferase</fullName>
    </submittedName>
</protein>
<dbReference type="InterPro" id="IPR002656">
    <property type="entry name" value="Acyl_transf_3_dom"/>
</dbReference>
<keyword evidence="3" id="KW-0808">Transferase</keyword>
<dbReference type="InterPro" id="IPR050879">
    <property type="entry name" value="Acyltransferase_3"/>
</dbReference>
<sequence>MKNKEIEKLESLRGFCALYVVLFHLLPQKIFLLGLNIGLLFRFGSEAVIMFFILSGFVIKYSWEKSTDKSFKNYFLKRLLRIYIPLFFIFLLAYGIKSYKESGLADPDWSTLLGNIFMLQDVISLKPNVISAVYMGNGVLWSLSYEWWFYMTFIVLAKKIAPAKINSWVTMITIIATISYLIYPFFLNRILMYFAIWWVGVQFAEIYLKRGVYSFKTIAMQTYLLLTIIGLLGINFYLNFGYTKVYDYPLVAYPFIELRNFVFAFLAILGAIIWNNFNWFGFNAVFGIFKYLAPFSYVVYISHHYLVIEATYLNFLNNKILEYVLYIILMFTFSYLIEVIIYPKIKNSLMSHFLNQPIKK</sequence>
<organism evidence="3 4">
    <name type="scientific">Flavobacterium petrolei</name>
    <dbReference type="NCBI Taxonomy" id="2259594"/>
    <lineage>
        <taxon>Bacteria</taxon>
        <taxon>Pseudomonadati</taxon>
        <taxon>Bacteroidota</taxon>
        <taxon>Flavobacteriia</taxon>
        <taxon>Flavobacteriales</taxon>
        <taxon>Flavobacteriaceae</taxon>
        <taxon>Flavobacterium</taxon>
    </lineage>
</organism>
<comment type="caution">
    <text evidence="3">The sequence shown here is derived from an EMBL/GenBank/DDBJ whole genome shotgun (WGS) entry which is preliminary data.</text>
</comment>
<dbReference type="PANTHER" id="PTHR23028">
    <property type="entry name" value="ACETYLTRANSFERASE"/>
    <property type="match status" value="1"/>
</dbReference>
<keyword evidence="1" id="KW-0472">Membrane</keyword>
<keyword evidence="3" id="KW-0012">Acyltransferase</keyword>
<feature type="domain" description="Acyltransferase 3" evidence="2">
    <location>
        <begin position="8"/>
        <end position="338"/>
    </location>
</feature>
<feature type="transmembrane region" description="Helical" evidence="1">
    <location>
        <begin position="168"/>
        <end position="185"/>
    </location>
</feature>
<evidence type="ECO:0000256" key="1">
    <source>
        <dbReference type="SAM" id="Phobius"/>
    </source>
</evidence>
<dbReference type="EMBL" id="QNVY02000001">
    <property type="protein sequence ID" value="RYJ53315.1"/>
    <property type="molecule type" value="Genomic_DNA"/>
</dbReference>
<feature type="transmembrane region" description="Helical" evidence="1">
    <location>
        <begin position="12"/>
        <end position="33"/>
    </location>
</feature>
<feature type="transmembrane region" description="Helical" evidence="1">
    <location>
        <begin position="258"/>
        <end position="277"/>
    </location>
</feature>
<feature type="transmembrane region" description="Helical" evidence="1">
    <location>
        <begin position="323"/>
        <end position="342"/>
    </location>
</feature>
<dbReference type="GO" id="GO:0016747">
    <property type="term" value="F:acyltransferase activity, transferring groups other than amino-acyl groups"/>
    <property type="evidence" value="ECO:0007669"/>
    <property type="project" value="InterPro"/>
</dbReference>
<proteinExistence type="predicted"/>
<keyword evidence="1" id="KW-0812">Transmembrane</keyword>
<accession>A0A482TKL8</accession>
<keyword evidence="1" id="KW-1133">Transmembrane helix</keyword>
<feature type="transmembrane region" description="Helical" evidence="1">
    <location>
        <begin position="39"/>
        <end position="59"/>
    </location>
</feature>
<feature type="transmembrane region" description="Helical" evidence="1">
    <location>
        <begin position="220"/>
        <end position="238"/>
    </location>
</feature>
<feature type="transmembrane region" description="Helical" evidence="1">
    <location>
        <begin position="284"/>
        <end position="303"/>
    </location>
</feature>
<evidence type="ECO:0000313" key="3">
    <source>
        <dbReference type="EMBL" id="RYJ53315.1"/>
    </source>
</evidence>
<dbReference type="RefSeq" id="WP_113664664.1">
    <property type="nucleotide sequence ID" value="NZ_QNVY02000001.1"/>
</dbReference>
<dbReference type="Pfam" id="PF01757">
    <property type="entry name" value="Acyl_transf_3"/>
    <property type="match status" value="1"/>
</dbReference>
<dbReference type="AlphaFoldDB" id="A0A482TKL8"/>
<dbReference type="OrthoDB" id="9796461at2"/>
<evidence type="ECO:0000313" key="4">
    <source>
        <dbReference type="Proteomes" id="UP000253235"/>
    </source>
</evidence>
<reference evidence="3 4" key="1">
    <citation type="submission" date="2019-01" db="EMBL/GenBank/DDBJ databases">
        <title>Flavobacterium sp. nov. isolated from arctic soil.</title>
        <authorList>
            <person name="Kim D.-U."/>
        </authorList>
    </citation>
    <scope>NUCLEOTIDE SEQUENCE [LARGE SCALE GENOMIC DNA]</scope>
    <source>
        <strain evidence="3 4">Kopri-42</strain>
    </source>
</reference>